<dbReference type="PROSITE" id="PS52004">
    <property type="entry name" value="KS3_2"/>
    <property type="match status" value="1"/>
</dbReference>
<evidence type="ECO:0000256" key="7">
    <source>
        <dbReference type="ARBA" id="ARBA00022832"/>
    </source>
</evidence>
<keyword evidence="8" id="KW-0443">Lipid metabolism</keyword>
<dbReference type="InterPro" id="IPR014030">
    <property type="entry name" value="Ketoacyl_synth_N"/>
</dbReference>
<dbReference type="InterPro" id="IPR020841">
    <property type="entry name" value="PKS_Beta-ketoAc_synthase_dom"/>
</dbReference>
<dbReference type="Pfam" id="PF00109">
    <property type="entry name" value="ketoacyl-synt"/>
    <property type="match status" value="1"/>
</dbReference>
<evidence type="ECO:0000256" key="8">
    <source>
        <dbReference type="ARBA" id="ARBA00023098"/>
    </source>
</evidence>
<sequence length="412" mass="44649">MKRKVVVTGLGLISPIGHDVPEFWANALKGENGVRKIDRFDPTPFYSQIAGLIIDFDPLKRLEKKEIKRTDLFSQYALYAAEEAIQDSGILSAPDYKEKTGVIIASGIGGIGTLEVEIKKLIESGPRRVSPFLVPMMIIDIASGLVSMKYDFRGPNFATISACASSAHAIGEAMRIIQRGDADIMIVGGAEAPVTPIGVAGFSSMRALSSRNDEPEKASRPFDLERDGFVMAEGAAVVVLESLEHAERRNAKIYAELAGYGASADAYHITAPHPEGEGAYQSMRRAVEDAGISPQEIDYINAHGTSTKLNDIMETKAIKRLLGEYAYRIPVSSTKSMTGHLLGAAGALEFIVTVMSVCTNRIHPTRNYENPDPECDLDYVPTTYREATVNVAISNSFGFGGHNATLLVKKFS</sequence>
<evidence type="ECO:0000256" key="6">
    <source>
        <dbReference type="ARBA" id="ARBA00022679"/>
    </source>
</evidence>
<dbReference type="FunFam" id="3.40.47.10:FF:000009">
    <property type="entry name" value="3-oxoacyl-[acyl-carrier-protein] synthase 2"/>
    <property type="match status" value="1"/>
</dbReference>
<name>A0A7V0Q6A7_UNCW3</name>
<comment type="function">
    <text evidence="11">Involved in the type II fatty acid elongation cycle. Catalyzes the elongation of a wide range of acyl-ACP by the addition of two carbons from malonyl-ACP to an acyl acceptor. Can efficiently catalyze the conversion of palmitoleoyl-ACP (cis-hexadec-9-enoyl-ACP) to cis-vaccenoyl-ACP (cis-octadec-11-enoyl-ACP), an essential step in the thermal regulation of fatty acid composition.</text>
</comment>
<protein>
    <recommendedName>
        <fullName evidence="4 11">3-oxoacyl-[acyl-carrier-protein] synthase 2</fullName>
        <ecNumber evidence="3 11">2.3.1.179</ecNumber>
    </recommendedName>
</protein>
<comment type="pathway">
    <text evidence="1 11">Lipid metabolism; fatty acid biosynthesis.</text>
</comment>
<dbReference type="UniPathway" id="UPA00094"/>
<feature type="domain" description="Ketosynthase family 3 (KS3)" evidence="14">
    <location>
        <begin position="2"/>
        <end position="410"/>
    </location>
</feature>
<dbReference type="CDD" id="cd00834">
    <property type="entry name" value="KAS_I_II"/>
    <property type="match status" value="1"/>
</dbReference>
<evidence type="ECO:0000259" key="14">
    <source>
        <dbReference type="PROSITE" id="PS52004"/>
    </source>
</evidence>
<dbReference type="Pfam" id="PF02801">
    <property type="entry name" value="Ketoacyl-synt_C"/>
    <property type="match status" value="1"/>
</dbReference>
<comment type="similarity">
    <text evidence="2 11 13">Belongs to the thiolase-like superfamily. Beta-ketoacyl-ACP synthases family.</text>
</comment>
<dbReference type="Gene3D" id="3.40.47.10">
    <property type="match status" value="1"/>
</dbReference>
<dbReference type="NCBIfam" id="TIGR03150">
    <property type="entry name" value="fabF"/>
    <property type="match status" value="1"/>
</dbReference>
<dbReference type="EC" id="2.3.1.179" evidence="3 11"/>
<dbReference type="PIRSF" id="PIRSF000447">
    <property type="entry name" value="KAS_II"/>
    <property type="match status" value="1"/>
</dbReference>
<dbReference type="InterPro" id="IPR017568">
    <property type="entry name" value="3-oxoacyl-ACP_synth-2"/>
</dbReference>
<evidence type="ECO:0000256" key="9">
    <source>
        <dbReference type="ARBA" id="ARBA00023160"/>
    </source>
</evidence>
<dbReference type="PROSITE" id="PS00606">
    <property type="entry name" value="KS3_1"/>
    <property type="match status" value="1"/>
</dbReference>
<comment type="catalytic activity">
    <reaction evidence="11">
        <text>(9Z)-hexadecenoyl-[ACP] + malonyl-[ACP] + H(+) = 3-oxo-(11Z)-octadecenoyl-[ACP] + holo-[ACP] + CO2</text>
        <dbReference type="Rhea" id="RHEA:55040"/>
        <dbReference type="Rhea" id="RHEA-COMP:9623"/>
        <dbReference type="Rhea" id="RHEA-COMP:9685"/>
        <dbReference type="Rhea" id="RHEA-COMP:10800"/>
        <dbReference type="Rhea" id="RHEA-COMP:14074"/>
        <dbReference type="ChEBI" id="CHEBI:15378"/>
        <dbReference type="ChEBI" id="CHEBI:16526"/>
        <dbReference type="ChEBI" id="CHEBI:64479"/>
        <dbReference type="ChEBI" id="CHEBI:78449"/>
        <dbReference type="ChEBI" id="CHEBI:83989"/>
        <dbReference type="ChEBI" id="CHEBI:138538"/>
        <dbReference type="EC" id="2.3.1.179"/>
    </reaction>
</comment>
<evidence type="ECO:0000256" key="1">
    <source>
        <dbReference type="ARBA" id="ARBA00005194"/>
    </source>
</evidence>
<accession>A0A7V0Q6A7</accession>
<organism evidence="15">
    <name type="scientific">candidate division WOR-3 bacterium</name>
    <dbReference type="NCBI Taxonomy" id="2052148"/>
    <lineage>
        <taxon>Bacteria</taxon>
        <taxon>Bacteria division WOR-3</taxon>
    </lineage>
</organism>
<dbReference type="EMBL" id="DRDR01000070">
    <property type="protein sequence ID" value="HDL60130.1"/>
    <property type="molecule type" value="Genomic_DNA"/>
</dbReference>
<evidence type="ECO:0000256" key="2">
    <source>
        <dbReference type="ARBA" id="ARBA00008467"/>
    </source>
</evidence>
<dbReference type="InterPro" id="IPR000794">
    <property type="entry name" value="Beta-ketoacyl_synthase"/>
</dbReference>
<dbReference type="SUPFAM" id="SSF53901">
    <property type="entry name" value="Thiolase-like"/>
    <property type="match status" value="2"/>
</dbReference>
<dbReference type="AlphaFoldDB" id="A0A7V0Q6A7"/>
<evidence type="ECO:0000256" key="11">
    <source>
        <dbReference type="PIRNR" id="PIRNR000447"/>
    </source>
</evidence>
<keyword evidence="7" id="KW-0276">Fatty acid metabolism</keyword>
<reference evidence="15" key="1">
    <citation type="journal article" date="2020" name="mSystems">
        <title>Genome- and Community-Level Interaction Insights into Carbon Utilization and Element Cycling Functions of Hydrothermarchaeota in Hydrothermal Sediment.</title>
        <authorList>
            <person name="Zhou Z."/>
            <person name="Liu Y."/>
            <person name="Xu W."/>
            <person name="Pan J."/>
            <person name="Luo Z.H."/>
            <person name="Li M."/>
        </authorList>
    </citation>
    <scope>NUCLEOTIDE SEQUENCE [LARGE SCALE GENOMIC DNA]</scope>
    <source>
        <strain evidence="15">HyVt-28</strain>
    </source>
</reference>
<dbReference type="InterPro" id="IPR016039">
    <property type="entry name" value="Thiolase-like"/>
</dbReference>
<evidence type="ECO:0000256" key="5">
    <source>
        <dbReference type="ARBA" id="ARBA00022516"/>
    </source>
</evidence>
<evidence type="ECO:0000256" key="10">
    <source>
        <dbReference type="ARBA" id="ARBA00023315"/>
    </source>
</evidence>
<keyword evidence="5 11" id="KW-0444">Lipid biosynthesis</keyword>
<evidence type="ECO:0000256" key="4">
    <source>
        <dbReference type="ARBA" id="ARBA00014657"/>
    </source>
</evidence>
<dbReference type="InterPro" id="IPR018201">
    <property type="entry name" value="Ketoacyl_synth_AS"/>
</dbReference>
<dbReference type="NCBIfam" id="NF005589">
    <property type="entry name" value="PRK07314.1"/>
    <property type="match status" value="1"/>
</dbReference>
<dbReference type="PANTHER" id="PTHR11712">
    <property type="entry name" value="POLYKETIDE SYNTHASE-RELATED"/>
    <property type="match status" value="1"/>
</dbReference>
<evidence type="ECO:0000256" key="3">
    <source>
        <dbReference type="ARBA" id="ARBA00012356"/>
    </source>
</evidence>
<dbReference type="InterPro" id="IPR014031">
    <property type="entry name" value="Ketoacyl_synth_C"/>
</dbReference>
<dbReference type="SMART" id="SM00825">
    <property type="entry name" value="PKS_KS"/>
    <property type="match status" value="1"/>
</dbReference>
<dbReference type="Proteomes" id="UP000886381">
    <property type="component" value="Unassembled WGS sequence"/>
</dbReference>
<comment type="catalytic activity">
    <reaction evidence="11">
        <text>a fatty acyl-[ACP] + malonyl-[ACP] + H(+) = a 3-oxoacyl-[ACP] + holo-[ACP] + CO2</text>
        <dbReference type="Rhea" id="RHEA:22836"/>
        <dbReference type="Rhea" id="RHEA-COMP:9623"/>
        <dbReference type="Rhea" id="RHEA-COMP:9685"/>
        <dbReference type="Rhea" id="RHEA-COMP:9916"/>
        <dbReference type="Rhea" id="RHEA-COMP:14125"/>
        <dbReference type="ChEBI" id="CHEBI:15378"/>
        <dbReference type="ChEBI" id="CHEBI:16526"/>
        <dbReference type="ChEBI" id="CHEBI:64479"/>
        <dbReference type="ChEBI" id="CHEBI:78449"/>
        <dbReference type="ChEBI" id="CHEBI:78776"/>
        <dbReference type="ChEBI" id="CHEBI:138651"/>
    </reaction>
</comment>
<gene>
    <name evidence="15" type="primary">fabF</name>
    <name evidence="15" type="ORF">ENH14_01605</name>
</gene>
<dbReference type="GO" id="GO:0005829">
    <property type="term" value="C:cytosol"/>
    <property type="evidence" value="ECO:0007669"/>
    <property type="project" value="TreeGrafter"/>
</dbReference>
<dbReference type="GO" id="GO:0004315">
    <property type="term" value="F:3-oxoacyl-[acyl-carrier-protein] synthase activity"/>
    <property type="evidence" value="ECO:0007669"/>
    <property type="project" value="UniProtKB-UniRule"/>
</dbReference>
<keyword evidence="10 11" id="KW-0012">Acyltransferase</keyword>
<keyword evidence="6 11" id="KW-0808">Transferase</keyword>
<feature type="active site" description="For beta-ketoacyl synthase activity" evidence="12">
    <location>
        <position position="163"/>
    </location>
</feature>
<evidence type="ECO:0000313" key="15">
    <source>
        <dbReference type="EMBL" id="HDL60130.1"/>
    </source>
</evidence>
<evidence type="ECO:0000256" key="13">
    <source>
        <dbReference type="RuleBase" id="RU003694"/>
    </source>
</evidence>
<dbReference type="PANTHER" id="PTHR11712:SF336">
    <property type="entry name" value="3-OXOACYL-[ACYL-CARRIER-PROTEIN] SYNTHASE, MITOCHONDRIAL"/>
    <property type="match status" value="1"/>
</dbReference>
<keyword evidence="9 11" id="KW-0275">Fatty acid biosynthesis</keyword>
<evidence type="ECO:0000256" key="12">
    <source>
        <dbReference type="PIRSR" id="PIRSR000447-1"/>
    </source>
</evidence>
<dbReference type="GO" id="GO:0006633">
    <property type="term" value="P:fatty acid biosynthetic process"/>
    <property type="evidence" value="ECO:0007669"/>
    <property type="project" value="UniProtKB-UniRule"/>
</dbReference>
<proteinExistence type="inferred from homology"/>
<comment type="caution">
    <text evidence="15">The sequence shown here is derived from an EMBL/GenBank/DDBJ whole genome shotgun (WGS) entry which is preliminary data.</text>
</comment>